<proteinExistence type="predicted"/>
<keyword evidence="2" id="KW-1185">Reference proteome</keyword>
<dbReference type="CDD" id="cd09272">
    <property type="entry name" value="RNase_HI_RT_Ty1"/>
    <property type="match status" value="1"/>
</dbReference>
<protein>
    <recommendedName>
        <fullName evidence="3">Reverse transcriptase</fullName>
    </recommendedName>
</protein>
<dbReference type="PANTHER" id="PTHR11439">
    <property type="entry name" value="GAG-POL-RELATED RETROTRANSPOSON"/>
    <property type="match status" value="1"/>
</dbReference>
<evidence type="ECO:0000313" key="2">
    <source>
        <dbReference type="Proteomes" id="UP001159363"/>
    </source>
</evidence>
<accession>A0ABQ9GLN2</accession>
<dbReference type="EMBL" id="JARBHB010000011">
    <property type="protein sequence ID" value="KAJ8872936.1"/>
    <property type="molecule type" value="Genomic_DNA"/>
</dbReference>
<dbReference type="Proteomes" id="UP001159363">
    <property type="component" value="Chromosome 10"/>
</dbReference>
<organism evidence="1 2">
    <name type="scientific">Dryococelus australis</name>
    <dbReference type="NCBI Taxonomy" id="614101"/>
    <lineage>
        <taxon>Eukaryota</taxon>
        <taxon>Metazoa</taxon>
        <taxon>Ecdysozoa</taxon>
        <taxon>Arthropoda</taxon>
        <taxon>Hexapoda</taxon>
        <taxon>Insecta</taxon>
        <taxon>Pterygota</taxon>
        <taxon>Neoptera</taxon>
        <taxon>Polyneoptera</taxon>
        <taxon>Phasmatodea</taxon>
        <taxon>Verophasmatodea</taxon>
        <taxon>Anareolatae</taxon>
        <taxon>Phasmatidae</taxon>
        <taxon>Eurycanthinae</taxon>
        <taxon>Dryococelus</taxon>
    </lineage>
</organism>
<comment type="caution">
    <text evidence="1">The sequence shown here is derived from an EMBL/GenBank/DDBJ whole genome shotgun (WGS) entry which is preliminary data.</text>
</comment>
<name>A0ABQ9GLN2_9NEOP</name>
<dbReference type="PANTHER" id="PTHR11439:SF483">
    <property type="entry name" value="PEPTIDE SYNTHASE GLIP-LIKE, PUTATIVE (AFU_ORTHOLOGUE AFUA_3G12920)-RELATED"/>
    <property type="match status" value="1"/>
</dbReference>
<evidence type="ECO:0008006" key="3">
    <source>
        <dbReference type="Google" id="ProtNLM"/>
    </source>
</evidence>
<sequence>MKLDIRKLENMAYFLSMNVEYCNGEMSIHQTDYIKQILREFKLEDGKGKSALWKLMTMETRLGMRNMIHNCTGRQWVHYCTYPQLPGQIYHMQFVELARCKTHYVVPEENSKPELTLVSTGDHVDLFCDADYANGKDRKSVSDCVVTLANVPVSWKTRVPKKKDPVATSTTEAEYASMFHAAKEALWLNCDTELSKHFDIKYQFFRDYVEKGIMKFDYVPSNKNLAYLFTKAMNRPKTQCFVKAIHLF</sequence>
<evidence type="ECO:0000313" key="1">
    <source>
        <dbReference type="EMBL" id="KAJ8872936.1"/>
    </source>
</evidence>
<reference evidence="1 2" key="1">
    <citation type="submission" date="2023-02" db="EMBL/GenBank/DDBJ databases">
        <title>LHISI_Scaffold_Assembly.</title>
        <authorList>
            <person name="Stuart O.P."/>
            <person name="Cleave R."/>
            <person name="Magrath M.J.L."/>
            <person name="Mikheyev A.S."/>
        </authorList>
    </citation>
    <scope>NUCLEOTIDE SEQUENCE [LARGE SCALE GENOMIC DNA]</scope>
    <source>
        <strain evidence="1">Daus_M_001</strain>
        <tissue evidence="1">Leg muscle</tissue>
    </source>
</reference>
<gene>
    <name evidence="1" type="ORF">PR048_026552</name>
</gene>